<dbReference type="InterPro" id="IPR000914">
    <property type="entry name" value="SBP_5_dom"/>
</dbReference>
<dbReference type="InterPro" id="IPR039424">
    <property type="entry name" value="SBP_5"/>
</dbReference>
<reference evidence="5 6" key="1">
    <citation type="journal article" date="2019" name="Environ. Microbiol.">
        <title>Species interactions and distinct microbial communities in high Arctic permafrost affected cryosols are associated with the CH4 and CO2 gas fluxes.</title>
        <authorList>
            <person name="Altshuler I."/>
            <person name="Hamel J."/>
            <person name="Turney S."/>
            <person name="Magnuson E."/>
            <person name="Levesque R."/>
            <person name="Greer C."/>
            <person name="Whyte L.G."/>
        </authorList>
    </citation>
    <scope>NUCLEOTIDE SEQUENCE [LARGE SCALE GENOMIC DNA]</scope>
    <source>
        <strain evidence="5 6">S9.3B</strain>
    </source>
</reference>
<accession>A0A502GKM1</accession>
<dbReference type="GO" id="GO:0030288">
    <property type="term" value="C:outer membrane-bounded periplasmic space"/>
    <property type="evidence" value="ECO:0007669"/>
    <property type="project" value="UniProtKB-ARBA"/>
</dbReference>
<comment type="caution">
    <text evidence="5">The sequence shown here is derived from an EMBL/GenBank/DDBJ whole genome shotgun (WGS) entry which is preliminary data.</text>
</comment>
<dbReference type="CDD" id="cd08513">
    <property type="entry name" value="PBP2_thermophilic_Hb8_like"/>
    <property type="match status" value="1"/>
</dbReference>
<dbReference type="RefSeq" id="WP_140881110.1">
    <property type="nucleotide sequence ID" value="NZ_RCZP01000001.1"/>
</dbReference>
<evidence type="ECO:0000313" key="6">
    <source>
        <dbReference type="Proteomes" id="UP000317078"/>
    </source>
</evidence>
<dbReference type="GO" id="GO:0043190">
    <property type="term" value="C:ATP-binding cassette (ABC) transporter complex"/>
    <property type="evidence" value="ECO:0007669"/>
    <property type="project" value="InterPro"/>
</dbReference>
<dbReference type="OrthoDB" id="9803988at2"/>
<name>A0A502GKM1_9PROT</name>
<dbReference type="PANTHER" id="PTHR30290:SF38">
    <property type="entry name" value="D,D-DIPEPTIDE-BINDING PERIPLASMIC PROTEIN DDPA-RELATED"/>
    <property type="match status" value="1"/>
</dbReference>
<dbReference type="AlphaFoldDB" id="A0A502GKM1"/>
<feature type="domain" description="Solute-binding protein family 5" evidence="4">
    <location>
        <begin position="103"/>
        <end position="458"/>
    </location>
</feature>
<dbReference type="Gene3D" id="3.10.105.10">
    <property type="entry name" value="Dipeptide-binding Protein, Domain 3"/>
    <property type="match status" value="1"/>
</dbReference>
<dbReference type="Gene3D" id="3.90.76.10">
    <property type="entry name" value="Dipeptide-binding Protein, Domain 1"/>
    <property type="match status" value="1"/>
</dbReference>
<comment type="subcellular location">
    <subcellularLocation>
        <location evidence="1">Periplasm</location>
    </subcellularLocation>
</comment>
<keyword evidence="3" id="KW-0732">Signal</keyword>
<gene>
    <name evidence="5" type="ORF">EAH89_02195</name>
</gene>
<keyword evidence="6" id="KW-1185">Reference proteome</keyword>
<evidence type="ECO:0000256" key="3">
    <source>
        <dbReference type="ARBA" id="ARBA00022729"/>
    </source>
</evidence>
<proteinExistence type="inferred from homology"/>
<sequence>MDEIRRTLPRPALPRRGLLGLGAGAAAGLLPAGARAQARRPVPPPPAARKGQVVVGISQEPTVFNPLMPGIEVDETVWMNVFGTLWYPTPEGELVADLAREVPSVANGGISEDGLAWTVTLREGVVWHDGAPFTAEDVRYSLELINNPSFRARTRVGHSLVREIVVKGPHEIAWRMEKAFAPYLALMANTYIVPKHVLGAAADPNSAPFNSSPVGTGPFRWDRRVPGDHIQLVANDKYHGAGPYLERAILKYVPDQTALYAQFRTGSVDAIIGTGIPANFFAEAQRLPGRRVATSPNASLEVLMPNLEHPALADKAVRKALYAGMNKKGIIDVIFYGMHKPTESFAPQESWAYNPGLPAHRYDLAEANRILDGAGWARGSGGVRQKNGVPLEFAVSTTTGAALREQVQQLLMQDWGKIGVSMKINNMPAAVIWGDFYVRSKFQMLMVGTAFRTGIDPDPATRFASDAIPVRGGSGGNYMQWVSPEADRLLAEGQSSFDQERRKAIYFRLQEIAREELPILPIYQYATAEGTKDTLIGFRPNVNARQNTWNMREWYWAS</sequence>
<dbReference type="GO" id="GO:0015833">
    <property type="term" value="P:peptide transport"/>
    <property type="evidence" value="ECO:0007669"/>
    <property type="project" value="TreeGrafter"/>
</dbReference>
<evidence type="ECO:0000313" key="5">
    <source>
        <dbReference type="EMBL" id="TPG61383.1"/>
    </source>
</evidence>
<protein>
    <submittedName>
        <fullName evidence="5">Peptide ABC transporter substrate-binding protein</fullName>
    </submittedName>
</protein>
<organism evidence="5 6">
    <name type="scientific">Muricoccus nepalensis</name>
    <dbReference type="NCBI Taxonomy" id="1854500"/>
    <lineage>
        <taxon>Bacteria</taxon>
        <taxon>Pseudomonadati</taxon>
        <taxon>Pseudomonadota</taxon>
        <taxon>Alphaproteobacteria</taxon>
        <taxon>Acetobacterales</taxon>
        <taxon>Roseomonadaceae</taxon>
        <taxon>Muricoccus</taxon>
    </lineage>
</organism>
<evidence type="ECO:0000256" key="2">
    <source>
        <dbReference type="ARBA" id="ARBA00005695"/>
    </source>
</evidence>
<dbReference type="InterPro" id="IPR006311">
    <property type="entry name" value="TAT_signal"/>
</dbReference>
<dbReference type="Gene3D" id="3.40.190.10">
    <property type="entry name" value="Periplasmic binding protein-like II"/>
    <property type="match status" value="1"/>
</dbReference>
<dbReference type="PANTHER" id="PTHR30290">
    <property type="entry name" value="PERIPLASMIC BINDING COMPONENT OF ABC TRANSPORTER"/>
    <property type="match status" value="1"/>
</dbReference>
<dbReference type="EMBL" id="RCZP01000001">
    <property type="protein sequence ID" value="TPG61383.1"/>
    <property type="molecule type" value="Genomic_DNA"/>
</dbReference>
<dbReference type="Pfam" id="PF00496">
    <property type="entry name" value="SBP_bac_5"/>
    <property type="match status" value="1"/>
</dbReference>
<evidence type="ECO:0000259" key="4">
    <source>
        <dbReference type="Pfam" id="PF00496"/>
    </source>
</evidence>
<evidence type="ECO:0000256" key="1">
    <source>
        <dbReference type="ARBA" id="ARBA00004418"/>
    </source>
</evidence>
<comment type="similarity">
    <text evidence="2">Belongs to the bacterial solute-binding protein 5 family.</text>
</comment>
<dbReference type="Proteomes" id="UP000317078">
    <property type="component" value="Unassembled WGS sequence"/>
</dbReference>
<dbReference type="GO" id="GO:1904680">
    <property type="term" value="F:peptide transmembrane transporter activity"/>
    <property type="evidence" value="ECO:0007669"/>
    <property type="project" value="TreeGrafter"/>
</dbReference>
<dbReference type="PROSITE" id="PS51318">
    <property type="entry name" value="TAT"/>
    <property type="match status" value="1"/>
</dbReference>
<dbReference type="SUPFAM" id="SSF53850">
    <property type="entry name" value="Periplasmic binding protein-like II"/>
    <property type="match status" value="1"/>
</dbReference>
<dbReference type="PIRSF" id="PIRSF002741">
    <property type="entry name" value="MppA"/>
    <property type="match status" value="1"/>
</dbReference>
<dbReference type="InterPro" id="IPR030678">
    <property type="entry name" value="Peptide/Ni-bd"/>
</dbReference>